<reference evidence="3 4" key="1">
    <citation type="journal article" date="2014" name="Genome Announc.">
        <title>Draft Genome Sequences of Marine Flavobacterium Algibacter lectus Strains SS8 and NR4.</title>
        <authorList>
            <person name="Takatani N."/>
            <person name="Nakanishi M."/>
            <person name="Meirelles P."/>
            <person name="Mino S."/>
            <person name="Suda W."/>
            <person name="Oshima K."/>
            <person name="Hattori M."/>
            <person name="Ohkuma M."/>
            <person name="Hosokawa M."/>
            <person name="Miyashita K."/>
            <person name="Thompson F.L."/>
            <person name="Niwa A."/>
            <person name="Sawabe T."/>
            <person name="Sawabe T."/>
        </authorList>
    </citation>
    <scope>NUCLEOTIDE SEQUENCE [LARGE SCALE GENOMIC DNA]</scope>
    <source>
        <strain evidence="4">JCM19274</strain>
    </source>
</reference>
<dbReference type="EMBL" id="BBNU01000004">
    <property type="protein sequence ID" value="GAL78792.1"/>
    <property type="molecule type" value="Genomic_DNA"/>
</dbReference>
<dbReference type="Pfam" id="PF00582">
    <property type="entry name" value="Usp"/>
    <property type="match status" value="1"/>
</dbReference>
<gene>
    <name evidence="3" type="ORF">JCM19274_3350</name>
</gene>
<dbReference type="InterPro" id="IPR006015">
    <property type="entry name" value="Universal_stress_UspA"/>
</dbReference>
<comment type="caution">
    <text evidence="3">The sequence shown here is derived from an EMBL/GenBank/DDBJ whole genome shotgun (WGS) entry which is preliminary data.</text>
</comment>
<evidence type="ECO:0000256" key="1">
    <source>
        <dbReference type="ARBA" id="ARBA00008791"/>
    </source>
</evidence>
<dbReference type="SUPFAM" id="SSF52402">
    <property type="entry name" value="Adenine nucleotide alpha hydrolases-like"/>
    <property type="match status" value="1"/>
</dbReference>
<organism evidence="3 4">
    <name type="scientific">Algibacter lectus</name>
    <dbReference type="NCBI Taxonomy" id="221126"/>
    <lineage>
        <taxon>Bacteria</taxon>
        <taxon>Pseudomonadati</taxon>
        <taxon>Bacteroidota</taxon>
        <taxon>Flavobacteriia</taxon>
        <taxon>Flavobacteriales</taxon>
        <taxon>Flavobacteriaceae</taxon>
        <taxon>Algibacter</taxon>
    </lineage>
</organism>
<name>A0A090X525_9FLAO</name>
<dbReference type="Gene3D" id="3.40.50.12370">
    <property type="match status" value="1"/>
</dbReference>
<evidence type="ECO:0000313" key="4">
    <source>
        <dbReference type="Proteomes" id="UP000029643"/>
    </source>
</evidence>
<evidence type="ECO:0000313" key="3">
    <source>
        <dbReference type="EMBL" id="GAL78792.1"/>
    </source>
</evidence>
<dbReference type="InterPro" id="IPR006016">
    <property type="entry name" value="UspA"/>
</dbReference>
<proteinExistence type="inferred from homology"/>
<dbReference type="STRING" id="221126.SAMN04489722_103400"/>
<evidence type="ECO:0000259" key="2">
    <source>
        <dbReference type="Pfam" id="PF00582"/>
    </source>
</evidence>
<dbReference type="Proteomes" id="UP000029643">
    <property type="component" value="Unassembled WGS sequence"/>
</dbReference>
<dbReference type="CDD" id="cd00293">
    <property type="entry name" value="USP-like"/>
    <property type="match status" value="1"/>
</dbReference>
<sequence>MNVHKMGGSFTSDDLMRFPGESIYQSITREPKGKLYVLKAELENTYKNFDYQFEIHIDFDVFIDAINQAVVSRNIDFVVMGTNGVTGAKEILLGSNTINVIRKVDCKILAIPEGYRFTPIKELLLSVGPRDVIDGNQFTDLLEFMETYQLHLNVLRLMPNKENLDIVKQDRSSLSILNCKYNVVNMVPIDYAVLGYLQTNTVDFMALFVRHEGFLEHLFSKGNTKINISKLPKPILVLHN</sequence>
<protein>
    <submittedName>
        <fullName evidence="3">Putative universal stress protein UspA</fullName>
    </submittedName>
</protein>
<dbReference type="AlphaFoldDB" id="A0A090X525"/>
<feature type="domain" description="UspA" evidence="2">
    <location>
        <begin position="55"/>
        <end position="112"/>
    </location>
</feature>
<accession>A0A090X525</accession>
<dbReference type="PRINTS" id="PR01438">
    <property type="entry name" value="UNVRSLSTRESS"/>
</dbReference>
<comment type="similarity">
    <text evidence="1">Belongs to the universal stress protein A family.</text>
</comment>